<feature type="repeat" description="ANK" evidence="4">
    <location>
        <begin position="481"/>
        <end position="509"/>
    </location>
</feature>
<evidence type="ECO:0000259" key="7">
    <source>
        <dbReference type="SMART" id="SM00322"/>
    </source>
</evidence>
<dbReference type="OrthoDB" id="20872at2759"/>
<dbReference type="GO" id="GO:0003723">
    <property type="term" value="F:RNA binding"/>
    <property type="evidence" value="ECO:0007669"/>
    <property type="project" value="UniProtKB-UniRule"/>
</dbReference>
<feature type="repeat" description="ANK" evidence="4">
    <location>
        <begin position="281"/>
        <end position="313"/>
    </location>
</feature>
<feature type="region of interest" description="Disordered" evidence="6">
    <location>
        <begin position="881"/>
        <end position="921"/>
    </location>
</feature>
<dbReference type="Pfam" id="PF00023">
    <property type="entry name" value="Ank"/>
    <property type="match status" value="2"/>
</dbReference>
<dbReference type="InterPro" id="IPR013761">
    <property type="entry name" value="SAM/pointed_sf"/>
</dbReference>
<feature type="region of interest" description="Disordered" evidence="6">
    <location>
        <begin position="664"/>
        <end position="733"/>
    </location>
</feature>
<feature type="repeat" description="ANK" evidence="4">
    <location>
        <begin position="515"/>
        <end position="547"/>
    </location>
</feature>
<dbReference type="Gene3D" id="3.30.1370.10">
    <property type="entry name" value="K Homology domain, type 1"/>
    <property type="match status" value="1"/>
</dbReference>
<feature type="domain" description="SAM" evidence="8">
    <location>
        <begin position="1550"/>
        <end position="1615"/>
    </location>
</feature>
<dbReference type="PROSITE" id="PS50084">
    <property type="entry name" value="KH_TYPE_1"/>
    <property type="match status" value="1"/>
</dbReference>
<dbReference type="InterPro" id="IPR036770">
    <property type="entry name" value="Ankyrin_rpt-contain_sf"/>
</dbReference>
<evidence type="ECO:0000313" key="9">
    <source>
        <dbReference type="EMBL" id="ABY62780.1"/>
    </source>
</evidence>
<feature type="region of interest" description="Disordered" evidence="6">
    <location>
        <begin position="1393"/>
        <end position="1418"/>
    </location>
</feature>
<dbReference type="PANTHER" id="PTHR24188">
    <property type="entry name" value="ANKYRIN REPEAT PROTEIN"/>
    <property type="match status" value="1"/>
</dbReference>
<dbReference type="InterPro" id="IPR004088">
    <property type="entry name" value="KH_dom_type_1"/>
</dbReference>
<dbReference type="SMART" id="SM00454">
    <property type="entry name" value="SAM"/>
    <property type="match status" value="1"/>
</dbReference>
<dbReference type="EMBL" id="EU219736">
    <property type="protein sequence ID" value="ABY62780.1"/>
    <property type="molecule type" value="Genomic_DNA"/>
</dbReference>
<dbReference type="Gene3D" id="1.25.40.20">
    <property type="entry name" value="Ankyrin repeat-containing domain"/>
    <property type="match status" value="5"/>
</dbReference>
<accession>C0ILT9</accession>
<dbReference type="CDD" id="cd22400">
    <property type="entry name" value="KH-I_IGF2BP_rpt1"/>
    <property type="match status" value="1"/>
</dbReference>
<feature type="compositionally biased region" description="Basic residues" evidence="6">
    <location>
        <begin position="674"/>
        <end position="691"/>
    </location>
</feature>
<proteinExistence type="inferred from homology"/>
<sequence length="1755" mass="193277">MLMSISQIMNEEHAEPTNTPDSSPNSSDSESPTSESDNILPSEPDVSLNEMLSLACRQGKLDIVQLLLQNGAHVNHRNKAGNTPLLEACSQGHVAVANYLLEHGSKIDAPTETTLDSALTWACTLGNANIVDALLCKKADVEHRTKDGCTALMFACLAGHRDVTEKLLDASSEINVESDSNKDSPLTFACWKGHFDVVELLLSRKANIEHRTKEGFSPLMFAALGGHTKVARKLLECNAQVNVPSGSNNDIPLTSACWKGHHDVVGLLLEFNSNIEHRTKDGCTPLMLAAREGHIHVAALLLKNEAQVNVPSGSENNIPLTLACWKGHWEVVKLLLEYGSDIEHRNKAGCTPLMLAAREGHYETTALLLERNAQVNVPSGSNDDTPLTLACWKGHKEVVLLLLESKSNIDHQTKTGCTPLMEATREGHRDVADILLNHNADVELPDNYGQSPLFMACWKGHRSVAELLLQRSAYRDCRTKTGITPLFQACRENHVSIVELLLEHGAGVNNPFPNSRENPMTLCAEKGHKELVQLLLEKGARHDCRTKKGCTPEFLACKEGHIEIAKMLAEQGANIETSDCRGNTPIMAAYKNGHVSIVDWLINLVHHLPSQELCHKILMSSVDEKDKELIVQRRSKCLAIIQEMKKKRELLALRNAQNLVQELDDERNREEKKKKQRAAKRRDKQNKRKKNREVETVEVGTKINGILPDNDDEDDNDDEEIKDNIVPTENREKVVEDELMSNLNLLHISNSLQSSTAKADLSSKEVDLKNAMNFRKKSRKKSEKNKPTMDDDDDKCTVHASKARNAEISQRRNKNKSKDAYCSSEQNTKTTPTQTVAETTATVAIQGPPDLNKKRKLCDNSVLETSKSNSVNCNVEINRKSHKTSGACTQSSSTSGPSRAKDNNTRNSSKPNPSVGSRVNHTTSLTVISSVAVATFAKITTTKSDPRSHRINMTPVEPVEDWDEEANNTTCDKAVYFRSDSHSATSNSSVSRNGSFDEYKESDWRETSKTARLILFELVVPNGFCGRVIGKGGKKINMITEDSGAQITIDKPPSNVIPADRVITIKGTPTCAERARHLVTKALNTPSLNNQGISVEPTSTIGNKVPNVSSMCSTAQTVVKSVSKPSCSVNVSAETRQPRLSTGRPIGVDVIVTPQLSYSKVATGDISLQDLKKRKEPQTQVMTGNNATSHNSQDTQFTGNVNKKSSPPSKDYVPSSSHATSLQSDGFATKDFSYFTTQGNRPHLNDEKTQTPLQSISAFVETKQGLSRENLPWKVAEADGGDALLFDRSRSISWTGQSKLDAFSNGAGPGNRSLSTEAINDRQGAVVSPWNLISKHGHSTDELSDEQVFAEEVGWSSKAKIDSAVSTGNEVWELSSSPTSSVSSSKVELTNILDNDSGMSSSNPLGPTPPSVQSESRISLQEQQYLETTMDNSTWLQSRGAYSAPSSPALQRSNGNHPGVCSPKQQSMRSHPSMEELNSSRPWKKNIYSETQCWNEKSVVDLNDRHDKSEAGADTHDSGLSSPHGYSEKHLKHPDTDPIPGVGTTPWSAERFQDVHTALHLLRHLSLDKYAAKLEEHGISLESLLTLTEKDLQTFGIPKGPRLKILKACDVIKNQRFNTYGQSNSDLSAQTFFATLPNNVQQPAQQSMPPEGTSTFNNKHQQVFSAQYGYPPDFLPYPGVPQQPYNMLIPNNQPFIHPSTHQNHPVQPAVFTNGGEFALPHHSVEQLQHHNQTMIPPTYVYQENPFYFYPPPPQS</sequence>
<dbReference type="InterPro" id="IPR001660">
    <property type="entry name" value="SAM"/>
</dbReference>
<evidence type="ECO:0000256" key="6">
    <source>
        <dbReference type="SAM" id="MobiDB-lite"/>
    </source>
</evidence>
<dbReference type="Pfam" id="PF00013">
    <property type="entry name" value="KH_1"/>
    <property type="match status" value="1"/>
</dbReference>
<feature type="compositionally biased region" description="Basic and acidic residues" evidence="6">
    <location>
        <begin position="1526"/>
        <end position="1536"/>
    </location>
</feature>
<dbReference type="SUPFAM" id="SSF48403">
    <property type="entry name" value="Ankyrin repeat"/>
    <property type="match status" value="2"/>
</dbReference>
<dbReference type="SUPFAM" id="SSF54791">
    <property type="entry name" value="Eukaryotic type KH-domain (KH-domain type I)"/>
    <property type="match status" value="1"/>
</dbReference>
<feature type="compositionally biased region" description="Polar residues" evidence="6">
    <location>
        <begin position="1463"/>
        <end position="1481"/>
    </location>
</feature>
<dbReference type="SMART" id="SM00248">
    <property type="entry name" value="ANK"/>
    <property type="match status" value="17"/>
</dbReference>
<feature type="repeat" description="ANK" evidence="4">
    <location>
        <begin position="47"/>
        <end position="79"/>
    </location>
</feature>
<dbReference type="InterPro" id="IPR036612">
    <property type="entry name" value="KH_dom_type_1_sf"/>
</dbReference>
<feature type="repeat" description="ANK" evidence="4">
    <location>
        <begin position="448"/>
        <end position="480"/>
    </location>
</feature>
<dbReference type="SUPFAM" id="SSF47769">
    <property type="entry name" value="SAM/Pointed domain"/>
    <property type="match status" value="1"/>
</dbReference>
<feature type="region of interest" description="Disordered" evidence="6">
    <location>
        <begin position="770"/>
        <end position="836"/>
    </location>
</feature>
<dbReference type="PANTHER" id="PTHR24188:SF29">
    <property type="entry name" value="GH09064P"/>
    <property type="match status" value="1"/>
</dbReference>
<feature type="compositionally biased region" description="Polar residues" evidence="6">
    <location>
        <begin position="1444"/>
        <end position="1456"/>
    </location>
</feature>
<reference evidence="9" key="1">
    <citation type="journal article" date="2009" name="Curr. Biol.">
        <title>A hypervariable invertebrate allodeterminant.</title>
        <authorList>
            <person name="Nicotra M.L."/>
            <person name="Powell A.E."/>
            <person name="Rosengarten R.D."/>
            <person name="Moreno M."/>
            <person name="Grimwood J."/>
            <person name="Lakkis F.G."/>
            <person name="Dellaporta S.L."/>
            <person name="Buss L.W."/>
        </authorList>
    </citation>
    <scope>NUCLEOTIDE SEQUENCE</scope>
</reference>
<feature type="compositionally biased region" description="Polar residues" evidence="6">
    <location>
        <begin position="884"/>
        <end position="897"/>
    </location>
</feature>
<dbReference type="CDD" id="cd09487">
    <property type="entry name" value="SAM_superfamily"/>
    <property type="match status" value="1"/>
</dbReference>
<evidence type="ECO:0000256" key="2">
    <source>
        <dbReference type="ARBA" id="ARBA00022737"/>
    </source>
</evidence>
<feature type="compositionally biased region" description="Polar residues" evidence="6">
    <location>
        <begin position="905"/>
        <end position="921"/>
    </location>
</feature>
<keyword evidence="5" id="KW-0694">RNA-binding</keyword>
<dbReference type="SMART" id="SM00322">
    <property type="entry name" value="KH"/>
    <property type="match status" value="1"/>
</dbReference>
<feature type="repeat" description="ANK" evidence="4">
    <location>
        <begin position="214"/>
        <end position="246"/>
    </location>
</feature>
<comment type="similarity">
    <text evidence="1">Belongs to the BicC family.</text>
</comment>
<evidence type="ECO:0000256" key="3">
    <source>
        <dbReference type="ARBA" id="ARBA00023043"/>
    </source>
</evidence>
<evidence type="ECO:0000259" key="8">
    <source>
        <dbReference type="SMART" id="SM00454"/>
    </source>
</evidence>
<feature type="compositionally biased region" description="Low complexity" evidence="6">
    <location>
        <begin position="16"/>
        <end position="38"/>
    </location>
</feature>
<dbReference type="PROSITE" id="PS50297">
    <property type="entry name" value="ANK_REP_REGION"/>
    <property type="match status" value="13"/>
</dbReference>
<dbReference type="InterPro" id="IPR002110">
    <property type="entry name" value="Ankyrin_rpt"/>
</dbReference>
<evidence type="ECO:0000256" key="4">
    <source>
        <dbReference type="PROSITE-ProRule" id="PRU00023"/>
    </source>
</evidence>
<evidence type="ECO:0000256" key="5">
    <source>
        <dbReference type="PROSITE-ProRule" id="PRU00117"/>
    </source>
</evidence>
<dbReference type="PRINTS" id="PR01415">
    <property type="entry name" value="ANKYRIN"/>
</dbReference>
<protein>
    <submittedName>
        <fullName evidence="9">Ankyrin repeat protein 17-like protein</fullName>
    </submittedName>
</protein>
<dbReference type="PROSITE" id="PS50088">
    <property type="entry name" value="ANK_REPEAT"/>
    <property type="match status" value="14"/>
</dbReference>
<feature type="repeat" description="ANK" evidence="4">
    <location>
        <begin position="415"/>
        <end position="447"/>
    </location>
</feature>
<feature type="region of interest" description="Disordered" evidence="6">
    <location>
        <begin position="1"/>
        <end position="44"/>
    </location>
</feature>
<feature type="repeat" description="ANK" evidence="4">
    <location>
        <begin position="181"/>
        <end position="213"/>
    </location>
</feature>
<feature type="domain" description="K Homology" evidence="7">
    <location>
        <begin position="1012"/>
        <end position="1084"/>
    </location>
</feature>
<feature type="compositionally biased region" description="Basic residues" evidence="6">
    <location>
        <begin position="774"/>
        <end position="783"/>
    </location>
</feature>
<keyword evidence="3 4" id="KW-0040">ANK repeat</keyword>
<feature type="compositionally biased region" description="Basic and acidic residues" evidence="6">
    <location>
        <begin position="1507"/>
        <end position="1517"/>
    </location>
</feature>
<feature type="region of interest" description="Disordered" evidence="6">
    <location>
        <begin position="1169"/>
        <end position="1223"/>
    </location>
</feature>
<feature type="repeat" description="ANK" evidence="4">
    <location>
        <begin position="548"/>
        <end position="580"/>
    </location>
</feature>
<feature type="repeat" description="ANK" evidence="4">
    <location>
        <begin position="348"/>
        <end position="380"/>
    </location>
</feature>
<feature type="repeat" description="ANK" evidence="4">
    <location>
        <begin position="80"/>
        <end position="112"/>
    </location>
</feature>
<dbReference type="Pfam" id="PF07647">
    <property type="entry name" value="SAM_2"/>
    <property type="match status" value="1"/>
</dbReference>
<dbReference type="Pfam" id="PF12796">
    <property type="entry name" value="Ank_2"/>
    <property type="match status" value="3"/>
</dbReference>
<feature type="compositionally biased region" description="Acidic residues" evidence="6">
    <location>
        <begin position="709"/>
        <end position="721"/>
    </location>
</feature>
<feature type="compositionally biased region" description="Polar residues" evidence="6">
    <location>
        <begin position="1178"/>
        <end position="1223"/>
    </location>
</feature>
<dbReference type="Gene3D" id="1.10.150.50">
    <property type="entry name" value="Transcription Factor, Ets-1"/>
    <property type="match status" value="1"/>
</dbReference>
<name>C0ILT9_HYDSY</name>
<keyword evidence="2" id="KW-0677">Repeat</keyword>
<feature type="repeat" description="ANK" evidence="4">
    <location>
        <begin position="147"/>
        <end position="179"/>
    </location>
</feature>
<feature type="repeat" description="ANK" evidence="4">
    <location>
        <begin position="315"/>
        <end position="347"/>
    </location>
</feature>
<feature type="region of interest" description="Disordered" evidence="6">
    <location>
        <begin position="1507"/>
        <end position="1536"/>
    </location>
</feature>
<organism evidence="9">
    <name type="scientific">Hydractinia symbiolongicarpus</name>
    <name type="common">Hermit crab hydroid</name>
    <dbReference type="NCBI Taxonomy" id="13093"/>
    <lineage>
        <taxon>Eukaryota</taxon>
        <taxon>Metazoa</taxon>
        <taxon>Cnidaria</taxon>
        <taxon>Hydrozoa</taxon>
        <taxon>Hydroidolina</taxon>
        <taxon>Anthoathecata</taxon>
        <taxon>Filifera</taxon>
        <taxon>Hydractiniidae</taxon>
        <taxon>Hydractinia</taxon>
    </lineage>
</organism>
<feature type="region of interest" description="Disordered" evidence="6">
    <location>
        <begin position="1438"/>
        <end position="1482"/>
    </location>
</feature>
<dbReference type="InterPro" id="IPR004087">
    <property type="entry name" value="KH_dom"/>
</dbReference>
<feature type="repeat" description="ANK" evidence="4">
    <location>
        <begin position="382"/>
        <end position="414"/>
    </location>
</feature>
<dbReference type="Pfam" id="PF13637">
    <property type="entry name" value="Ank_4"/>
    <property type="match status" value="3"/>
</dbReference>
<evidence type="ECO:0000256" key="1">
    <source>
        <dbReference type="ARBA" id="ARBA00007662"/>
    </source>
</evidence>